<dbReference type="GO" id="GO:0016787">
    <property type="term" value="F:hydrolase activity"/>
    <property type="evidence" value="ECO:0007669"/>
    <property type="project" value="UniProtKB-KW"/>
</dbReference>
<proteinExistence type="predicted"/>
<reference evidence="3 4" key="1">
    <citation type="submission" date="2023-09" db="EMBL/GenBank/DDBJ databases">
        <title>Demequina sp. a novel bacteria isolated from Capsicum annuum.</title>
        <authorList>
            <person name="Humaira Z."/>
            <person name="Lee J."/>
            <person name="Cho D."/>
        </authorList>
    </citation>
    <scope>NUCLEOTIDE SEQUENCE [LARGE SCALE GENOMIC DNA]</scope>
    <source>
        <strain evidence="3 4">OYTSA14</strain>
    </source>
</reference>
<dbReference type="InterPro" id="IPR050955">
    <property type="entry name" value="Plant_Biomass_Hydrol_Est"/>
</dbReference>
<keyword evidence="2" id="KW-0378">Hydrolase</keyword>
<evidence type="ECO:0000256" key="1">
    <source>
        <dbReference type="ARBA" id="ARBA00022729"/>
    </source>
</evidence>
<dbReference type="Gene3D" id="3.40.50.1820">
    <property type="entry name" value="alpha/beta hydrolase"/>
    <property type="match status" value="1"/>
</dbReference>
<keyword evidence="1" id="KW-0732">Signal</keyword>
<gene>
    <name evidence="3" type="ORF">RN606_10385</name>
</gene>
<evidence type="ECO:0008006" key="5">
    <source>
        <dbReference type="Google" id="ProtNLM"/>
    </source>
</evidence>
<name>A0AA96F497_9MICO</name>
<protein>
    <recommendedName>
        <fullName evidence="5">Polyhydroxybutyrate depolymerase</fullName>
    </recommendedName>
</protein>
<evidence type="ECO:0000313" key="3">
    <source>
        <dbReference type="EMBL" id="WNM23766.1"/>
    </source>
</evidence>
<evidence type="ECO:0000256" key="2">
    <source>
        <dbReference type="ARBA" id="ARBA00022801"/>
    </source>
</evidence>
<sequence>MPDRLGRGAPLLIALHGSGGNPRELLDRSGLDTLAPDSGFVMVAPRAATSLPGRAPHRDGGWAWNVPDVPFIDESAVADRDDIDFLLRLPPAAGATLGFAPSAVLMVGFSGGARMACAFASRHPGSLDGLAVVAGLRAGPAPGPAFNAAPIGALAAGAPLPVIAFHGTADPVNPYAGDGTPRWGYGVEQAAQRWAERNGATVTPGVSATSDRTTLLSFGQGGPGEVRLYVTDGGGHVWPGDPRPPFGDAPVTDVSASSLLLEFFRTVNRPLR</sequence>
<accession>A0AA96F497</accession>
<dbReference type="EMBL" id="CP134879">
    <property type="protein sequence ID" value="WNM23766.1"/>
    <property type="molecule type" value="Genomic_DNA"/>
</dbReference>
<dbReference type="RefSeq" id="WP_313496928.1">
    <property type="nucleotide sequence ID" value="NZ_CP134879.1"/>
</dbReference>
<keyword evidence="4" id="KW-1185">Reference proteome</keyword>
<dbReference type="Proteomes" id="UP001304125">
    <property type="component" value="Chromosome"/>
</dbReference>
<dbReference type="SUPFAM" id="SSF53474">
    <property type="entry name" value="alpha/beta-Hydrolases"/>
    <property type="match status" value="1"/>
</dbReference>
<dbReference type="InterPro" id="IPR029058">
    <property type="entry name" value="AB_hydrolase_fold"/>
</dbReference>
<dbReference type="AlphaFoldDB" id="A0AA96F497"/>
<organism evidence="3 4">
    <name type="scientific">Demequina capsici</name>
    <dbReference type="NCBI Taxonomy" id="3075620"/>
    <lineage>
        <taxon>Bacteria</taxon>
        <taxon>Bacillati</taxon>
        <taxon>Actinomycetota</taxon>
        <taxon>Actinomycetes</taxon>
        <taxon>Micrococcales</taxon>
        <taxon>Demequinaceae</taxon>
        <taxon>Demequina</taxon>
    </lineage>
</organism>
<dbReference type="PANTHER" id="PTHR43037:SF5">
    <property type="entry name" value="FERULOYL ESTERASE"/>
    <property type="match status" value="1"/>
</dbReference>
<evidence type="ECO:0000313" key="4">
    <source>
        <dbReference type="Proteomes" id="UP001304125"/>
    </source>
</evidence>
<dbReference type="PANTHER" id="PTHR43037">
    <property type="entry name" value="UNNAMED PRODUCT-RELATED"/>
    <property type="match status" value="1"/>
</dbReference>